<dbReference type="SUPFAM" id="SSF46785">
    <property type="entry name" value="Winged helix' DNA-binding domain"/>
    <property type="match status" value="1"/>
</dbReference>
<dbReference type="PANTHER" id="PTHR42756:SF1">
    <property type="entry name" value="TRANSCRIPTIONAL REPRESSOR OF EMRAB OPERON"/>
    <property type="match status" value="1"/>
</dbReference>
<dbReference type="GO" id="GO:0003700">
    <property type="term" value="F:DNA-binding transcription factor activity"/>
    <property type="evidence" value="ECO:0007669"/>
    <property type="project" value="InterPro"/>
</dbReference>
<dbReference type="PROSITE" id="PS50995">
    <property type="entry name" value="HTH_MARR_2"/>
    <property type="match status" value="1"/>
</dbReference>
<evidence type="ECO:0000259" key="4">
    <source>
        <dbReference type="PROSITE" id="PS50995"/>
    </source>
</evidence>
<keyword evidence="6" id="KW-1185">Reference proteome</keyword>
<dbReference type="RefSeq" id="WP_148453587.1">
    <property type="nucleotide sequence ID" value="NZ_VSDO01000003.1"/>
</dbReference>
<dbReference type="OrthoDB" id="2314798at2"/>
<feature type="domain" description="HTH marR-type" evidence="4">
    <location>
        <begin position="3"/>
        <end position="138"/>
    </location>
</feature>
<organism evidence="5 6">
    <name type="scientific">Paenibacillus faecis</name>
    <dbReference type="NCBI Taxonomy" id="862114"/>
    <lineage>
        <taxon>Bacteria</taxon>
        <taxon>Bacillati</taxon>
        <taxon>Bacillota</taxon>
        <taxon>Bacilli</taxon>
        <taxon>Bacillales</taxon>
        <taxon>Paenibacillaceae</taxon>
        <taxon>Paenibacillus</taxon>
    </lineage>
</organism>
<comment type="caution">
    <text evidence="5">The sequence shown here is derived from an EMBL/GenBank/DDBJ whole genome shotgun (WGS) entry which is preliminary data.</text>
</comment>
<evidence type="ECO:0000313" key="5">
    <source>
        <dbReference type="EMBL" id="TYA12150.1"/>
    </source>
</evidence>
<dbReference type="Gene3D" id="1.10.10.10">
    <property type="entry name" value="Winged helix-like DNA-binding domain superfamily/Winged helix DNA-binding domain"/>
    <property type="match status" value="1"/>
</dbReference>
<dbReference type="AlphaFoldDB" id="A0A5D0CR98"/>
<evidence type="ECO:0000256" key="3">
    <source>
        <dbReference type="ARBA" id="ARBA00023163"/>
    </source>
</evidence>
<keyword evidence="1" id="KW-0805">Transcription regulation</keyword>
<evidence type="ECO:0000256" key="1">
    <source>
        <dbReference type="ARBA" id="ARBA00023015"/>
    </source>
</evidence>
<name>A0A5D0CR98_9BACL</name>
<keyword evidence="3" id="KW-0804">Transcription</keyword>
<dbReference type="InterPro" id="IPR036390">
    <property type="entry name" value="WH_DNA-bd_sf"/>
</dbReference>
<dbReference type="SMART" id="SM00347">
    <property type="entry name" value="HTH_MARR"/>
    <property type="match status" value="1"/>
</dbReference>
<accession>A0A5D0CR98</accession>
<gene>
    <name evidence="5" type="ORF">FRY98_15640</name>
</gene>
<dbReference type="InterPro" id="IPR000835">
    <property type="entry name" value="HTH_MarR-typ"/>
</dbReference>
<evidence type="ECO:0000313" key="6">
    <source>
        <dbReference type="Proteomes" id="UP000325218"/>
    </source>
</evidence>
<reference evidence="5 6" key="1">
    <citation type="submission" date="2019-08" db="EMBL/GenBank/DDBJ databases">
        <title>Genome sequencing of Paenibacillus faecis DSM 23593(T).</title>
        <authorList>
            <person name="Kook J.-K."/>
            <person name="Park S.-N."/>
            <person name="Lim Y.K."/>
        </authorList>
    </citation>
    <scope>NUCLEOTIDE SEQUENCE [LARGE SCALE GENOMIC DNA]</scope>
    <source>
        <strain evidence="5 6">DSM 23593</strain>
    </source>
</reference>
<protein>
    <submittedName>
        <fullName evidence="5">MarR family transcriptional regulator</fullName>
    </submittedName>
</protein>
<dbReference type="GO" id="GO:0003677">
    <property type="term" value="F:DNA binding"/>
    <property type="evidence" value="ECO:0007669"/>
    <property type="project" value="UniProtKB-KW"/>
</dbReference>
<dbReference type="PANTHER" id="PTHR42756">
    <property type="entry name" value="TRANSCRIPTIONAL REGULATOR, MARR"/>
    <property type="match status" value="1"/>
</dbReference>
<dbReference type="Proteomes" id="UP000325218">
    <property type="component" value="Unassembled WGS sequence"/>
</dbReference>
<dbReference type="Pfam" id="PF12802">
    <property type="entry name" value="MarR_2"/>
    <property type="match status" value="1"/>
</dbReference>
<keyword evidence="2" id="KW-0238">DNA-binding</keyword>
<dbReference type="InterPro" id="IPR036388">
    <property type="entry name" value="WH-like_DNA-bd_sf"/>
</dbReference>
<dbReference type="EMBL" id="VSDO01000003">
    <property type="protein sequence ID" value="TYA12150.1"/>
    <property type="molecule type" value="Genomic_DNA"/>
</dbReference>
<evidence type="ECO:0000256" key="2">
    <source>
        <dbReference type="ARBA" id="ARBA00023125"/>
    </source>
</evidence>
<sequence length="142" mass="16132">MDKTELFQQFVAFTTAVHEVKHDITKGLKPEGITPVQYDILEYIAVSQPVTLSQISGCHHISMPNASREIRKLREKQLCEKVSAKGDRRVQLIRLTEAGQRLMDGVFGQIETRFHQRVGHLSESEIKDIGNALHLLHTKVFS</sequence>
<proteinExistence type="predicted"/>